<feature type="region of interest" description="Disordered" evidence="1">
    <location>
        <begin position="56"/>
        <end position="108"/>
    </location>
</feature>
<reference evidence="3" key="1">
    <citation type="journal article" date="2013" name="Nat. Genet.">
        <title>The duck genome and transcriptome provide insight into an avian influenza virus reservoir species.</title>
        <authorList>
            <person name="Huang Y."/>
            <person name="Li Y."/>
            <person name="Burt D.W."/>
            <person name="Chen H."/>
            <person name="Zhang Y."/>
            <person name="Qian W."/>
            <person name="Kim H."/>
            <person name="Gan S."/>
            <person name="Zhao Y."/>
            <person name="Li J."/>
            <person name="Yi K."/>
            <person name="Feng H."/>
            <person name="Zhu P."/>
            <person name="Li B."/>
            <person name="Liu Q."/>
            <person name="Fairley S."/>
            <person name="Magor K.E."/>
            <person name="Du Z."/>
            <person name="Hu X."/>
            <person name="Goodman L."/>
            <person name="Tafer H."/>
            <person name="Vignal A."/>
            <person name="Lee T."/>
            <person name="Kim K.W."/>
            <person name="Sheng Z."/>
            <person name="An Y."/>
            <person name="Searle S."/>
            <person name="Herrero J."/>
            <person name="Groenen M.A."/>
            <person name="Crooijmans R.P."/>
            <person name="Faraut T."/>
            <person name="Cai Q."/>
            <person name="Webster R.G."/>
            <person name="Aldridge J.R."/>
            <person name="Warren W.C."/>
            <person name="Bartschat S."/>
            <person name="Kehr S."/>
            <person name="Marz M."/>
            <person name="Stadler P.F."/>
            <person name="Smith J."/>
            <person name="Kraus R.H."/>
            <person name="Zhao Y."/>
            <person name="Ren L."/>
            <person name="Fei J."/>
            <person name="Morisson M."/>
            <person name="Kaiser P."/>
            <person name="Griffin D.K."/>
            <person name="Rao M."/>
            <person name="Pitel F."/>
            <person name="Wang J."/>
            <person name="Li N."/>
        </authorList>
    </citation>
    <scope>NUCLEOTIDE SEQUENCE [LARGE SCALE GENOMIC DNA]</scope>
</reference>
<dbReference type="EMBL" id="KB742575">
    <property type="protein sequence ID" value="EOB06895.1"/>
    <property type="molecule type" value="Genomic_DNA"/>
</dbReference>
<dbReference type="AlphaFoldDB" id="R0LYK4"/>
<name>R0LYK4_ANAPL</name>
<keyword evidence="3" id="KW-1185">Reference proteome</keyword>
<gene>
    <name evidence="2" type="ORF">Anapl_03646</name>
</gene>
<feature type="compositionally biased region" description="Pro residues" evidence="1">
    <location>
        <begin position="155"/>
        <end position="164"/>
    </location>
</feature>
<evidence type="ECO:0000256" key="1">
    <source>
        <dbReference type="SAM" id="MobiDB-lite"/>
    </source>
</evidence>
<evidence type="ECO:0000313" key="2">
    <source>
        <dbReference type="EMBL" id="EOB06895.1"/>
    </source>
</evidence>
<feature type="compositionally biased region" description="Low complexity" evidence="1">
    <location>
        <begin position="128"/>
        <end position="145"/>
    </location>
</feature>
<evidence type="ECO:0000313" key="3">
    <source>
        <dbReference type="Proteomes" id="UP000296049"/>
    </source>
</evidence>
<proteinExistence type="predicted"/>
<feature type="region of interest" description="Disordered" evidence="1">
    <location>
        <begin position="126"/>
        <end position="164"/>
    </location>
</feature>
<protein>
    <submittedName>
        <fullName evidence="2">Uncharacterized protein</fullName>
    </submittedName>
</protein>
<accession>R0LYK4</accession>
<dbReference type="Proteomes" id="UP000296049">
    <property type="component" value="Unassembled WGS sequence"/>
</dbReference>
<sequence length="295" mass="31258">MLSLSLTTVTVPCGEHAGDQRCLPVPLCPALGPALLRPPRLAAVFFSSAPSACRSSPRGPTAVKAVGSDHHSNHTHCAQTGATGGSPADLKGAKEELSPAGGGEQTHCEQDWPGIAALQEGSPAFPCLAPSPASSRAQAAAPQLQEQGPGLQTPAPDPLQQPPSVPRVQRLALPLLHAASTLLPDPQPEGVSPQQQQCSQYSWGLYRSCTVYSVLHRGKPWLTEPSVEGQMKKGPPEKQLARGYSNNARGQAWHKRAIAGAFRAWCQKPLPASLWECELQPSPGTQRSQRCRRDG</sequence>
<organism evidence="2 3">
    <name type="scientific">Anas platyrhynchos</name>
    <name type="common">Mallard</name>
    <name type="synonym">Anas boschas</name>
    <dbReference type="NCBI Taxonomy" id="8839"/>
    <lineage>
        <taxon>Eukaryota</taxon>
        <taxon>Metazoa</taxon>
        <taxon>Chordata</taxon>
        <taxon>Craniata</taxon>
        <taxon>Vertebrata</taxon>
        <taxon>Euteleostomi</taxon>
        <taxon>Archelosauria</taxon>
        <taxon>Archosauria</taxon>
        <taxon>Dinosauria</taxon>
        <taxon>Saurischia</taxon>
        <taxon>Theropoda</taxon>
        <taxon>Coelurosauria</taxon>
        <taxon>Aves</taxon>
        <taxon>Neognathae</taxon>
        <taxon>Galloanserae</taxon>
        <taxon>Anseriformes</taxon>
        <taxon>Anatidae</taxon>
        <taxon>Anatinae</taxon>
        <taxon>Anas</taxon>
    </lineage>
</organism>